<name>A0YDB5_9GAMM</name>
<sequence>MVAQGAVKHDVPASSMAHTGLYSRVQILDRGSTQLTSCSETTWTALKSGLVGDAQAFK</sequence>
<accession>A0YDB5</accession>
<proteinExistence type="predicted"/>
<evidence type="ECO:0000313" key="1">
    <source>
        <dbReference type="EMBL" id="EAW31218.1"/>
    </source>
</evidence>
<dbReference type="AlphaFoldDB" id="A0YDB5"/>
<protein>
    <submittedName>
        <fullName evidence="1">Uncharacterized protein</fullName>
    </submittedName>
</protein>
<reference evidence="1 2" key="1">
    <citation type="journal article" date="2010" name="J. Bacteriol.">
        <title>Genome sequence of the oligotrophic marine Gammaproteobacterium HTCC2143, isolated from the Oregon Coast.</title>
        <authorList>
            <person name="Oh H.M."/>
            <person name="Kang I."/>
            <person name="Ferriera S."/>
            <person name="Giovannoni S.J."/>
            <person name="Cho J.C."/>
        </authorList>
    </citation>
    <scope>NUCLEOTIDE SEQUENCE [LARGE SCALE GENOMIC DNA]</scope>
    <source>
        <strain evidence="1 2">HTCC2143</strain>
    </source>
</reference>
<organism evidence="1 2">
    <name type="scientific">marine gamma proteobacterium HTCC2143</name>
    <dbReference type="NCBI Taxonomy" id="247633"/>
    <lineage>
        <taxon>Bacteria</taxon>
        <taxon>Pseudomonadati</taxon>
        <taxon>Pseudomonadota</taxon>
        <taxon>Gammaproteobacteria</taxon>
        <taxon>Cellvibrionales</taxon>
        <taxon>Spongiibacteraceae</taxon>
        <taxon>BD1-7 clade</taxon>
    </lineage>
</organism>
<gene>
    <name evidence="1" type="ORF">GP2143_03818</name>
</gene>
<evidence type="ECO:0000313" key="2">
    <source>
        <dbReference type="Proteomes" id="UP000004931"/>
    </source>
</evidence>
<dbReference type="Proteomes" id="UP000004931">
    <property type="component" value="Unassembled WGS sequence"/>
</dbReference>
<dbReference type="EMBL" id="AAVT01000004">
    <property type="protein sequence ID" value="EAW31218.1"/>
    <property type="molecule type" value="Genomic_DNA"/>
</dbReference>
<keyword evidence="2" id="KW-1185">Reference proteome</keyword>
<comment type="caution">
    <text evidence="1">The sequence shown here is derived from an EMBL/GenBank/DDBJ whole genome shotgun (WGS) entry which is preliminary data.</text>
</comment>